<dbReference type="Pfam" id="PF00429">
    <property type="entry name" value="TLV_coat"/>
    <property type="match status" value="1"/>
</dbReference>
<proteinExistence type="predicted"/>
<comment type="caution">
    <text evidence="1">The sequence shown here is derived from an EMBL/GenBank/DDBJ whole genome shotgun (WGS) entry which is preliminary data.</text>
</comment>
<dbReference type="InterPro" id="IPR018154">
    <property type="entry name" value="TLV/ENV_coat_polyprotein"/>
</dbReference>
<dbReference type="EMBL" id="VXAN01000841">
    <property type="protein sequence ID" value="NXK69949.1"/>
    <property type="molecule type" value="Genomic_DNA"/>
</dbReference>
<feature type="non-terminal residue" evidence="1">
    <location>
        <position position="1"/>
    </location>
</feature>
<name>A0A7L0LNK0_9SYLV</name>
<dbReference type="AlphaFoldDB" id="A0A7L0LNK0"/>
<evidence type="ECO:0000313" key="1">
    <source>
        <dbReference type="EMBL" id="NXK69949.1"/>
    </source>
</evidence>
<protein>
    <submittedName>
        <fullName evidence="1">ENV1 protein</fullName>
    </submittedName>
</protein>
<evidence type="ECO:0000313" key="2">
    <source>
        <dbReference type="Proteomes" id="UP000567822"/>
    </source>
</evidence>
<accession>A0A7L0LNK0</accession>
<feature type="non-terminal residue" evidence="1">
    <location>
        <position position="82"/>
    </location>
</feature>
<dbReference type="Proteomes" id="UP000567822">
    <property type="component" value="Unassembled WGS sequence"/>
</dbReference>
<gene>
    <name evidence="1" type="primary">Env1_1</name>
    <name evidence="1" type="ORF">SYLVIR_R15225</name>
</gene>
<sequence length="82" mass="9199">PPNNPLWKLLNTTFNVLNATRPNFTKSCWLCFTIKPPFYEAIGIPENPRRDNRNNPAKCNWKDPQTPGITLASVTGKGKCIG</sequence>
<reference evidence="1 2" key="1">
    <citation type="submission" date="2019-09" db="EMBL/GenBank/DDBJ databases">
        <title>Bird 10,000 Genomes (B10K) Project - Family phase.</title>
        <authorList>
            <person name="Zhang G."/>
        </authorList>
    </citation>
    <scope>NUCLEOTIDE SEQUENCE [LARGE SCALE GENOMIC DNA]</scope>
    <source>
        <strain evidence="1">B10K-DU-009-59</strain>
        <tissue evidence="1">Muscle</tissue>
    </source>
</reference>
<organism evidence="1 2">
    <name type="scientific">Sylvietta virens</name>
    <name type="common">Green crombec</name>
    <dbReference type="NCBI Taxonomy" id="208069"/>
    <lineage>
        <taxon>Eukaryota</taxon>
        <taxon>Metazoa</taxon>
        <taxon>Chordata</taxon>
        <taxon>Craniata</taxon>
        <taxon>Vertebrata</taxon>
        <taxon>Euteleostomi</taxon>
        <taxon>Archelosauria</taxon>
        <taxon>Archosauria</taxon>
        <taxon>Dinosauria</taxon>
        <taxon>Saurischia</taxon>
        <taxon>Theropoda</taxon>
        <taxon>Coelurosauria</taxon>
        <taxon>Aves</taxon>
        <taxon>Neognathae</taxon>
        <taxon>Neoaves</taxon>
        <taxon>Telluraves</taxon>
        <taxon>Australaves</taxon>
        <taxon>Passeriformes</taxon>
        <taxon>Sylvioidea</taxon>
        <taxon>Sylviidae</taxon>
        <taxon>Acrocephalinae</taxon>
        <taxon>Sylvietta</taxon>
    </lineage>
</organism>
<keyword evidence="2" id="KW-1185">Reference proteome</keyword>